<dbReference type="Gene3D" id="4.10.910.10">
    <property type="entry name" value="30s ribosomal protein s13, domain 2"/>
    <property type="match status" value="1"/>
</dbReference>
<dbReference type="Pfam" id="PF00416">
    <property type="entry name" value="Ribosomal_S13"/>
    <property type="match status" value="1"/>
</dbReference>
<keyword evidence="3 4" id="KW-0687">Ribonucleoprotein</keyword>
<dbReference type="EMBL" id="MK086011">
    <property type="protein sequence ID" value="QBX98924.1"/>
    <property type="molecule type" value="Genomic_DNA"/>
</dbReference>
<dbReference type="GO" id="GO:0006412">
    <property type="term" value="P:translation"/>
    <property type="evidence" value="ECO:0007669"/>
    <property type="project" value="InterPro"/>
</dbReference>
<name>A0A4D6C5G8_9CHLO</name>
<dbReference type="RefSeq" id="YP_009647193.1">
    <property type="nucleotide sequence ID" value="NC_042603.1"/>
</dbReference>
<evidence type="ECO:0000313" key="6">
    <source>
        <dbReference type="EMBL" id="QBX98924.1"/>
    </source>
</evidence>
<dbReference type="Gene3D" id="1.10.8.50">
    <property type="match status" value="1"/>
</dbReference>
<dbReference type="GeneID" id="40513640"/>
<dbReference type="PANTHER" id="PTHR10871:SF1">
    <property type="entry name" value="SMALL RIBOSOMAL SUBUNIT PROTEIN US13M"/>
    <property type="match status" value="1"/>
</dbReference>
<feature type="compositionally biased region" description="Basic residues" evidence="5">
    <location>
        <begin position="111"/>
        <end position="126"/>
    </location>
</feature>
<feature type="region of interest" description="Disordered" evidence="5">
    <location>
        <begin position="97"/>
        <end position="126"/>
    </location>
</feature>
<evidence type="ECO:0000256" key="4">
    <source>
        <dbReference type="RuleBase" id="RU003830"/>
    </source>
</evidence>
<dbReference type="PANTHER" id="PTHR10871">
    <property type="entry name" value="30S RIBOSOMAL PROTEIN S13/40S RIBOSOMAL PROTEIN S18"/>
    <property type="match status" value="1"/>
</dbReference>
<evidence type="ECO:0000256" key="2">
    <source>
        <dbReference type="ARBA" id="ARBA00022980"/>
    </source>
</evidence>
<accession>A0A4D6C5G8</accession>
<dbReference type="GO" id="GO:0003723">
    <property type="term" value="F:RNA binding"/>
    <property type="evidence" value="ECO:0007669"/>
    <property type="project" value="InterPro"/>
</dbReference>
<dbReference type="AlphaFoldDB" id="A0A4D6C5G8"/>
<dbReference type="GO" id="GO:0015935">
    <property type="term" value="C:small ribosomal subunit"/>
    <property type="evidence" value="ECO:0007669"/>
    <property type="project" value="TreeGrafter"/>
</dbReference>
<evidence type="ECO:0000256" key="5">
    <source>
        <dbReference type="SAM" id="MobiDB-lite"/>
    </source>
</evidence>
<geneLocation type="mitochondrion" evidence="6"/>
<dbReference type="InterPro" id="IPR010979">
    <property type="entry name" value="Ribosomal_uS13-like_H2TH"/>
</dbReference>
<proteinExistence type="inferred from homology"/>
<protein>
    <submittedName>
        <fullName evidence="6">Ribosomal protein S13</fullName>
    </submittedName>
</protein>
<dbReference type="InterPro" id="IPR027437">
    <property type="entry name" value="Rbsml_uS13_C"/>
</dbReference>
<gene>
    <name evidence="6" type="primary">rps13</name>
</gene>
<dbReference type="PIRSF" id="PIRSF002134">
    <property type="entry name" value="Ribosomal_S13"/>
    <property type="match status" value="1"/>
</dbReference>
<dbReference type="GO" id="GO:0003735">
    <property type="term" value="F:structural constituent of ribosome"/>
    <property type="evidence" value="ECO:0007669"/>
    <property type="project" value="InterPro"/>
</dbReference>
<dbReference type="PROSITE" id="PS50159">
    <property type="entry name" value="RIBOSOMAL_S13_2"/>
    <property type="match status" value="1"/>
</dbReference>
<comment type="similarity">
    <text evidence="1 4">Belongs to the universal ribosomal protein uS13 family.</text>
</comment>
<feature type="compositionally biased region" description="Polar residues" evidence="5">
    <location>
        <begin position="100"/>
        <end position="109"/>
    </location>
</feature>
<evidence type="ECO:0000256" key="1">
    <source>
        <dbReference type="ARBA" id="ARBA00008080"/>
    </source>
</evidence>
<reference evidence="6" key="1">
    <citation type="journal article" date="2019" name="Genome Biol. Evol.">
        <title>Tracing the Evolution of the Plastome and Mitogenome in the Chloropicophyceae Uncovered Convergent tRNA Gene Losses and a Variant Plastid Genetic Code.</title>
        <authorList>
            <person name="Turmel M."/>
            <person name="Dos Santos A.L."/>
            <person name="Otis C."/>
            <person name="Sergerie R."/>
            <person name="Lemieux C."/>
        </authorList>
    </citation>
    <scope>NUCLEOTIDE SEQUENCE</scope>
</reference>
<keyword evidence="6" id="KW-0496">Mitochondrion</keyword>
<dbReference type="GO" id="GO:0005739">
    <property type="term" value="C:mitochondrion"/>
    <property type="evidence" value="ECO:0007669"/>
    <property type="project" value="TreeGrafter"/>
</dbReference>
<keyword evidence="2 4" id="KW-0689">Ribosomal protein</keyword>
<evidence type="ECO:0000256" key="3">
    <source>
        <dbReference type="ARBA" id="ARBA00023274"/>
    </source>
</evidence>
<dbReference type="InterPro" id="IPR001892">
    <property type="entry name" value="Ribosomal_uS13"/>
</dbReference>
<dbReference type="SUPFAM" id="SSF46946">
    <property type="entry name" value="S13-like H2TH domain"/>
    <property type="match status" value="1"/>
</dbReference>
<organism evidence="6">
    <name type="scientific">Chloroparvula pacifica</name>
    <dbReference type="NCBI Taxonomy" id="1883388"/>
    <lineage>
        <taxon>Eukaryota</taxon>
        <taxon>Viridiplantae</taxon>
        <taxon>Chlorophyta</taxon>
        <taxon>Chloropicophyceae</taxon>
        <taxon>Chloropicales</taxon>
        <taxon>Chloropicaceae</taxon>
        <taxon>Chloroparvula</taxon>
    </lineage>
</organism>
<sequence>MSYLLNTYLPSHMQICKALQRIYGLGRTSSLLICAQCGITSTTRVSDLYQSEMDSLSEWSQSLKPIQTNLKRANQQSLERLVNIGSYRGFRLVQGLPTRGQRTSSNAQTAKRIRRLKRTSRKSSSR</sequence>